<dbReference type="Proteomes" id="UP000001396">
    <property type="component" value="Unassembled WGS sequence"/>
</dbReference>
<keyword evidence="1" id="KW-0732">Signal</keyword>
<sequence>MKFIILIIAILSIASSISAQTNVQFISSTTTFNVTGTFEELTSAPTQFRFSKYNNAIQLQTNQMVFKNNLETPVATVSFISALSLPLTSAIRPNKVAYGNGLIQLYRPSTGVHDYFAALSMINSLNDFTVSLADASLISVVIQPGESLIVKELSMTWVQ</sequence>
<dbReference type="AlphaFoldDB" id="D3BHC1"/>
<feature type="chain" id="PRO_5003041144" evidence="1">
    <location>
        <begin position="20"/>
        <end position="159"/>
    </location>
</feature>
<evidence type="ECO:0000313" key="2">
    <source>
        <dbReference type="EMBL" id="EFA79098.1"/>
    </source>
</evidence>
<keyword evidence="3" id="KW-1185">Reference proteome</keyword>
<dbReference type="EMBL" id="ADBJ01000036">
    <property type="protein sequence ID" value="EFA79098.1"/>
    <property type="molecule type" value="Genomic_DNA"/>
</dbReference>
<dbReference type="GeneID" id="31363403"/>
<dbReference type="InParanoid" id="D3BHC1"/>
<protein>
    <submittedName>
        <fullName evidence="2">Uncharacterized protein</fullName>
    </submittedName>
</protein>
<evidence type="ECO:0000313" key="3">
    <source>
        <dbReference type="Proteomes" id="UP000001396"/>
    </source>
</evidence>
<name>D3BHC1_HETP5</name>
<dbReference type="RefSeq" id="XP_020431220.1">
    <property type="nucleotide sequence ID" value="XM_020578756.1"/>
</dbReference>
<feature type="signal peptide" evidence="1">
    <location>
        <begin position="1"/>
        <end position="19"/>
    </location>
</feature>
<organism evidence="2 3">
    <name type="scientific">Heterostelium pallidum (strain ATCC 26659 / Pp 5 / PN500)</name>
    <name type="common">Cellular slime mold</name>
    <name type="synonym">Polysphondylium pallidum</name>
    <dbReference type="NCBI Taxonomy" id="670386"/>
    <lineage>
        <taxon>Eukaryota</taxon>
        <taxon>Amoebozoa</taxon>
        <taxon>Evosea</taxon>
        <taxon>Eumycetozoa</taxon>
        <taxon>Dictyostelia</taxon>
        <taxon>Acytosteliales</taxon>
        <taxon>Acytosteliaceae</taxon>
        <taxon>Heterostelium</taxon>
    </lineage>
</organism>
<comment type="caution">
    <text evidence="2">The sequence shown here is derived from an EMBL/GenBank/DDBJ whole genome shotgun (WGS) entry which is preliminary data.</text>
</comment>
<accession>D3BHC1</accession>
<proteinExistence type="predicted"/>
<reference evidence="2 3" key="1">
    <citation type="journal article" date="2011" name="Genome Res.">
        <title>Phylogeny-wide analysis of social amoeba genomes highlights ancient origins for complex intercellular communication.</title>
        <authorList>
            <person name="Heidel A.J."/>
            <person name="Lawal H.M."/>
            <person name="Felder M."/>
            <person name="Schilde C."/>
            <person name="Helps N.R."/>
            <person name="Tunggal B."/>
            <person name="Rivero F."/>
            <person name="John U."/>
            <person name="Schleicher M."/>
            <person name="Eichinger L."/>
            <person name="Platzer M."/>
            <person name="Noegel A.A."/>
            <person name="Schaap P."/>
            <person name="Gloeckner G."/>
        </authorList>
    </citation>
    <scope>NUCLEOTIDE SEQUENCE [LARGE SCALE GENOMIC DNA]</scope>
    <source>
        <strain evidence="3">ATCC 26659 / Pp 5 / PN500</strain>
    </source>
</reference>
<gene>
    <name evidence="2" type="ORF">PPL_07923</name>
</gene>
<evidence type="ECO:0000256" key="1">
    <source>
        <dbReference type="SAM" id="SignalP"/>
    </source>
</evidence>